<proteinExistence type="predicted"/>
<gene>
    <name evidence="1" type="ORF">AGERDE_LOCUS12469</name>
</gene>
<feature type="non-terminal residue" evidence="1">
    <location>
        <position position="1"/>
    </location>
</feature>
<reference evidence="1" key="1">
    <citation type="submission" date="2021-06" db="EMBL/GenBank/DDBJ databases">
        <authorList>
            <person name="Kallberg Y."/>
            <person name="Tangrot J."/>
            <person name="Rosling A."/>
        </authorList>
    </citation>
    <scope>NUCLEOTIDE SEQUENCE</scope>
    <source>
        <strain evidence="1">MT106</strain>
    </source>
</reference>
<protein>
    <submittedName>
        <fullName evidence="1">162_t:CDS:1</fullName>
    </submittedName>
</protein>
<evidence type="ECO:0000313" key="2">
    <source>
        <dbReference type="Proteomes" id="UP000789831"/>
    </source>
</evidence>
<sequence length="39" mass="4424">REFNIGEGTVSSILHEKDKWLSIDSDMPKLSLKKQQPPA</sequence>
<organism evidence="1 2">
    <name type="scientific">Ambispora gerdemannii</name>
    <dbReference type="NCBI Taxonomy" id="144530"/>
    <lineage>
        <taxon>Eukaryota</taxon>
        <taxon>Fungi</taxon>
        <taxon>Fungi incertae sedis</taxon>
        <taxon>Mucoromycota</taxon>
        <taxon>Glomeromycotina</taxon>
        <taxon>Glomeromycetes</taxon>
        <taxon>Archaeosporales</taxon>
        <taxon>Ambisporaceae</taxon>
        <taxon>Ambispora</taxon>
    </lineage>
</organism>
<name>A0A9N9EJ49_9GLOM</name>
<keyword evidence="2" id="KW-1185">Reference proteome</keyword>
<dbReference type="AlphaFoldDB" id="A0A9N9EJ49"/>
<comment type="caution">
    <text evidence="1">The sequence shown here is derived from an EMBL/GenBank/DDBJ whole genome shotgun (WGS) entry which is preliminary data.</text>
</comment>
<dbReference type="EMBL" id="CAJVPL010008913">
    <property type="protein sequence ID" value="CAG8676107.1"/>
    <property type="molecule type" value="Genomic_DNA"/>
</dbReference>
<dbReference type="Proteomes" id="UP000789831">
    <property type="component" value="Unassembled WGS sequence"/>
</dbReference>
<evidence type="ECO:0000313" key="1">
    <source>
        <dbReference type="EMBL" id="CAG8676107.1"/>
    </source>
</evidence>
<accession>A0A9N9EJ49</accession>
<dbReference type="Gene3D" id="1.10.10.60">
    <property type="entry name" value="Homeodomain-like"/>
    <property type="match status" value="1"/>
</dbReference>